<dbReference type="Proteomes" id="UP000886752">
    <property type="component" value="Unassembled WGS sequence"/>
</dbReference>
<gene>
    <name evidence="2" type="ORF">H9894_03825</name>
</gene>
<evidence type="ECO:0000313" key="3">
    <source>
        <dbReference type="Proteomes" id="UP000886752"/>
    </source>
</evidence>
<protein>
    <submittedName>
        <fullName evidence="2">Uncharacterized protein</fullName>
    </submittedName>
</protein>
<dbReference type="EMBL" id="DXHV01000041">
    <property type="protein sequence ID" value="HIW00298.1"/>
    <property type="molecule type" value="Genomic_DNA"/>
</dbReference>
<name>A0A9D1PXD7_9BACT</name>
<evidence type="ECO:0000313" key="2">
    <source>
        <dbReference type="EMBL" id="HIW00298.1"/>
    </source>
</evidence>
<dbReference type="AlphaFoldDB" id="A0A9D1PXD7"/>
<organism evidence="2 3">
    <name type="scientific">Candidatus Desulfovibrio intestinipullorum</name>
    <dbReference type="NCBI Taxonomy" id="2838536"/>
    <lineage>
        <taxon>Bacteria</taxon>
        <taxon>Pseudomonadati</taxon>
        <taxon>Thermodesulfobacteriota</taxon>
        <taxon>Desulfovibrionia</taxon>
        <taxon>Desulfovibrionales</taxon>
        <taxon>Desulfovibrionaceae</taxon>
        <taxon>Desulfovibrio</taxon>
    </lineage>
</organism>
<feature type="transmembrane region" description="Helical" evidence="1">
    <location>
        <begin position="35"/>
        <end position="53"/>
    </location>
</feature>
<reference evidence="2" key="1">
    <citation type="journal article" date="2021" name="PeerJ">
        <title>Extensive microbial diversity within the chicken gut microbiome revealed by metagenomics and culture.</title>
        <authorList>
            <person name="Gilroy R."/>
            <person name="Ravi A."/>
            <person name="Getino M."/>
            <person name="Pursley I."/>
            <person name="Horton D.L."/>
            <person name="Alikhan N.F."/>
            <person name="Baker D."/>
            <person name="Gharbi K."/>
            <person name="Hall N."/>
            <person name="Watson M."/>
            <person name="Adriaenssens E.M."/>
            <person name="Foster-Nyarko E."/>
            <person name="Jarju S."/>
            <person name="Secka A."/>
            <person name="Antonio M."/>
            <person name="Oren A."/>
            <person name="Chaudhuri R.R."/>
            <person name="La Ragione R."/>
            <person name="Hildebrand F."/>
            <person name="Pallen M.J."/>
        </authorList>
    </citation>
    <scope>NUCLEOTIDE SEQUENCE</scope>
    <source>
        <strain evidence="2">ChiHecec2B26-446</strain>
    </source>
</reference>
<sequence>MARGILGVFFVLSVGLATGLDVAAGLVKKAVVHHSLAAIPGVLLGTLAGLPVAGRIPQRIFQCCLLVMVLLGAFSLLARAFLQS</sequence>
<feature type="transmembrane region" description="Helical" evidence="1">
    <location>
        <begin position="60"/>
        <end position="82"/>
    </location>
</feature>
<keyword evidence="1" id="KW-0472">Membrane</keyword>
<comment type="caution">
    <text evidence="2">The sequence shown here is derived from an EMBL/GenBank/DDBJ whole genome shotgun (WGS) entry which is preliminary data.</text>
</comment>
<keyword evidence="1" id="KW-0812">Transmembrane</keyword>
<proteinExistence type="predicted"/>
<reference evidence="2" key="2">
    <citation type="submission" date="2021-04" db="EMBL/GenBank/DDBJ databases">
        <authorList>
            <person name="Gilroy R."/>
        </authorList>
    </citation>
    <scope>NUCLEOTIDE SEQUENCE</scope>
    <source>
        <strain evidence="2">ChiHecec2B26-446</strain>
    </source>
</reference>
<accession>A0A9D1PXD7</accession>
<evidence type="ECO:0000256" key="1">
    <source>
        <dbReference type="SAM" id="Phobius"/>
    </source>
</evidence>
<keyword evidence="1" id="KW-1133">Transmembrane helix</keyword>